<feature type="binding site" evidence="9">
    <location>
        <position position="85"/>
    </location>
    <ligand>
        <name>L-citrulline</name>
        <dbReference type="ChEBI" id="CHEBI:57743"/>
    </ligand>
</feature>
<dbReference type="HAMAP" id="MF_00005">
    <property type="entry name" value="Arg_succ_synth_type1"/>
    <property type="match status" value="1"/>
</dbReference>
<feature type="binding site" evidence="9">
    <location>
        <position position="115"/>
    </location>
    <ligand>
        <name>ATP</name>
        <dbReference type="ChEBI" id="CHEBI:30616"/>
    </ligand>
</feature>
<dbReference type="InterPro" id="IPR001518">
    <property type="entry name" value="Arginosuc_synth"/>
</dbReference>
<feature type="domain" description="Arginosuccinate synthase C-terminal" evidence="11">
    <location>
        <begin position="171"/>
        <end position="384"/>
    </location>
</feature>
<dbReference type="InterPro" id="IPR024074">
    <property type="entry name" value="AS_cat/multimer_dom_body"/>
</dbReference>
<dbReference type="OrthoDB" id="5877at2157"/>
<dbReference type="Pfam" id="PF20979">
    <property type="entry name" value="Arginosuc_syn_C"/>
    <property type="match status" value="1"/>
</dbReference>
<name>A0A557SVK7_9ARCH</name>
<evidence type="ECO:0000256" key="7">
    <source>
        <dbReference type="ARBA" id="ARBA00022741"/>
    </source>
</evidence>
<keyword evidence="5 9" id="KW-0436">Ligase</keyword>
<gene>
    <name evidence="9 12" type="primary">argG</name>
    <name evidence="12" type="ORF">NARC_60022</name>
</gene>
<keyword evidence="6 9" id="KW-0028">Amino-acid biosynthesis</keyword>
<evidence type="ECO:0000313" key="12">
    <source>
        <dbReference type="EMBL" id="TVP40635.1"/>
    </source>
</evidence>
<proteinExistence type="inferred from homology"/>
<evidence type="ECO:0000259" key="10">
    <source>
        <dbReference type="Pfam" id="PF00764"/>
    </source>
</evidence>
<dbReference type="CDD" id="cd01999">
    <property type="entry name" value="ASS"/>
    <property type="match status" value="1"/>
</dbReference>
<dbReference type="Gene3D" id="1.20.5.470">
    <property type="entry name" value="Single helix bin"/>
    <property type="match status" value="1"/>
</dbReference>
<feature type="binding site" evidence="9">
    <location>
        <position position="122"/>
    </location>
    <ligand>
        <name>L-aspartate</name>
        <dbReference type="ChEBI" id="CHEBI:29991"/>
    </ligand>
</feature>
<dbReference type="InterPro" id="IPR018223">
    <property type="entry name" value="Arginosuc_synth_CS"/>
</dbReference>
<keyword evidence="4 9" id="KW-0055">Arginine biosynthesis</keyword>
<dbReference type="NCBIfam" id="TIGR00032">
    <property type="entry name" value="argG"/>
    <property type="match status" value="1"/>
</dbReference>
<comment type="caution">
    <text evidence="9">Lacks conserved residue(s) required for the propagation of feature annotation.</text>
</comment>
<evidence type="ECO:0000256" key="6">
    <source>
        <dbReference type="ARBA" id="ARBA00022605"/>
    </source>
</evidence>
<keyword evidence="7 9" id="KW-0547">Nucleotide-binding</keyword>
<dbReference type="SUPFAM" id="SSF52402">
    <property type="entry name" value="Adenine nucleotide alpha hydrolases-like"/>
    <property type="match status" value="1"/>
</dbReference>
<dbReference type="EMBL" id="VOAH01000006">
    <property type="protein sequence ID" value="TVP40635.1"/>
    <property type="molecule type" value="Genomic_DNA"/>
</dbReference>
<comment type="similarity">
    <text evidence="9">Belongs to the argininosuccinate synthase family. Type 1 subfamily.</text>
</comment>
<accession>A0A557SVK7</accession>
<dbReference type="PROSITE" id="PS00564">
    <property type="entry name" value="ARGININOSUCCIN_SYN_1"/>
    <property type="match status" value="1"/>
</dbReference>
<feature type="binding site" evidence="9">
    <location>
        <position position="121"/>
    </location>
    <ligand>
        <name>L-citrulline</name>
        <dbReference type="ChEBI" id="CHEBI:57743"/>
    </ligand>
</feature>
<keyword evidence="9" id="KW-0963">Cytoplasm</keyword>
<comment type="caution">
    <text evidence="12">The sequence shown here is derived from an EMBL/GenBank/DDBJ whole genome shotgun (WGS) entry which is preliminary data.</text>
</comment>
<feature type="binding site" evidence="9">
    <location>
        <position position="121"/>
    </location>
    <ligand>
        <name>L-aspartate</name>
        <dbReference type="ChEBI" id="CHEBI:29991"/>
    </ligand>
</feature>
<dbReference type="InterPro" id="IPR023434">
    <property type="entry name" value="Arginosuc_synth_type_1_subfam"/>
</dbReference>
<evidence type="ECO:0000256" key="2">
    <source>
        <dbReference type="ARBA" id="ARBA00011881"/>
    </source>
</evidence>
<dbReference type="InterPro" id="IPR048267">
    <property type="entry name" value="Arginosuc_syn_N"/>
</dbReference>
<sequence length="395" mass="44407">MSKVILAFSGGLDTSVCVKYLQNLHKLDVITLTIDVGQNDDFDEIERISSELGAVEHIYVDSKHEFVHDYVTPAIKANALYQQKYPLATALARPLIASKAVYMAKKYNAMSISHGCTGKGNDQVRFDLTIRSLDPNLNIIAPIRDMNLTRDKELKYANETGIKISEIAKKYSIDENLWGRAIEGGLLENLENEPPSDSLKYVHQDNTSTDYVTIGFEKGIPISMNDQKMDLEKLITELNNIAGSHGVGIIDHIEDRIVGIKSREVYEAPAALVLIEAHKDLEKLVLTNSELRFKLLVDEQWAWLSYSGLWLDPLLSDLNAFIERTQQRVNGEIKVKMHNGSYRVVGRKSMFSLYNNDTVTYLSSSNFDQTLARGFVALWGLQSTAANSKIMENKE</sequence>
<dbReference type="FunFam" id="3.90.1260.10:FF:000007">
    <property type="entry name" value="Argininosuccinate synthase"/>
    <property type="match status" value="1"/>
</dbReference>
<dbReference type="Gene3D" id="3.90.1260.10">
    <property type="entry name" value="Argininosuccinate synthetase, chain A, domain 2"/>
    <property type="match status" value="1"/>
</dbReference>
<dbReference type="Pfam" id="PF00764">
    <property type="entry name" value="Arginosuc_synth"/>
    <property type="match status" value="1"/>
</dbReference>
<comment type="pathway">
    <text evidence="1 9">Amino-acid biosynthesis; L-arginine biosynthesis; L-arginine from L-ornithine and carbamoyl phosphate: step 2/3.</text>
</comment>
<dbReference type="AlphaFoldDB" id="A0A557SVK7"/>
<feature type="binding site" evidence="9">
    <location>
        <position position="125"/>
    </location>
    <ligand>
        <name>L-citrulline</name>
        <dbReference type="ChEBI" id="CHEBI:57743"/>
    </ligand>
</feature>
<protein>
    <recommendedName>
        <fullName evidence="3 9">Argininosuccinate synthase</fullName>
        <ecNumber evidence="3 9">6.3.4.5</ecNumber>
    </recommendedName>
    <alternativeName>
        <fullName evidence="9">Citrulline--aspartate ligase</fullName>
    </alternativeName>
</protein>
<dbReference type="GO" id="GO:0000053">
    <property type="term" value="P:argininosuccinate metabolic process"/>
    <property type="evidence" value="ECO:0007669"/>
    <property type="project" value="TreeGrafter"/>
</dbReference>
<organism evidence="12 13">
    <name type="scientific">Candidatus Nitrosocosmicus arcticus</name>
    <dbReference type="NCBI Taxonomy" id="2035267"/>
    <lineage>
        <taxon>Archaea</taxon>
        <taxon>Nitrososphaerota</taxon>
        <taxon>Nitrososphaeria</taxon>
        <taxon>Nitrososphaerales</taxon>
        <taxon>Nitrososphaeraceae</taxon>
        <taxon>Candidatus Nitrosocosmicus</taxon>
    </lineage>
</organism>
<reference evidence="12 13" key="1">
    <citation type="journal article" date="2019" name="Front. Microbiol.">
        <title>Ammonia Oxidation by the Arctic Terrestrial Thaumarchaeote Candidatus Nitrosocosmicus arcticus Is Stimulated by Increasing Temperatures.</title>
        <authorList>
            <person name="Alves R.J.E."/>
            <person name="Kerou M."/>
            <person name="Zappe A."/>
            <person name="Bittner R."/>
            <person name="Abby S.S."/>
            <person name="Schmidt H.A."/>
            <person name="Pfeifer K."/>
            <person name="Schleper C."/>
        </authorList>
    </citation>
    <scope>NUCLEOTIDE SEQUENCE [LARGE SCALE GENOMIC DNA]</scope>
    <source>
        <strain evidence="12 13">Kfb</strain>
    </source>
</reference>
<dbReference type="RefSeq" id="WP_144730025.1">
    <property type="nucleotide sequence ID" value="NZ_ML675582.1"/>
</dbReference>
<comment type="subunit">
    <text evidence="2 9">Homotetramer.</text>
</comment>
<feature type="binding site" evidence="9">
    <location>
        <position position="117"/>
    </location>
    <ligand>
        <name>L-aspartate</name>
        <dbReference type="ChEBI" id="CHEBI:29991"/>
    </ligand>
</feature>
<dbReference type="InterPro" id="IPR048268">
    <property type="entry name" value="Arginosuc_syn_C"/>
</dbReference>
<dbReference type="GO" id="GO:0000050">
    <property type="term" value="P:urea cycle"/>
    <property type="evidence" value="ECO:0007669"/>
    <property type="project" value="TreeGrafter"/>
</dbReference>
<feature type="binding site" evidence="9">
    <location>
        <position position="254"/>
    </location>
    <ligand>
        <name>L-citrulline</name>
        <dbReference type="ChEBI" id="CHEBI:57743"/>
    </ligand>
</feature>
<feature type="binding site" evidence="9">
    <location>
        <position position="266"/>
    </location>
    <ligand>
        <name>L-citrulline</name>
        <dbReference type="ChEBI" id="CHEBI:57743"/>
    </ligand>
</feature>
<dbReference type="GO" id="GO:0004055">
    <property type="term" value="F:argininosuccinate synthase activity"/>
    <property type="evidence" value="ECO:0007669"/>
    <property type="project" value="UniProtKB-UniRule"/>
</dbReference>
<dbReference type="NCBIfam" id="NF001770">
    <property type="entry name" value="PRK00509.1"/>
    <property type="match status" value="1"/>
</dbReference>
<evidence type="ECO:0000313" key="13">
    <source>
        <dbReference type="Proteomes" id="UP000315289"/>
    </source>
</evidence>
<dbReference type="PANTHER" id="PTHR11587">
    <property type="entry name" value="ARGININOSUCCINATE SYNTHASE"/>
    <property type="match status" value="1"/>
</dbReference>
<feature type="binding site" evidence="9">
    <location>
        <begin position="7"/>
        <end position="15"/>
    </location>
    <ligand>
        <name>ATP</name>
        <dbReference type="ChEBI" id="CHEBI:30616"/>
    </ligand>
</feature>
<comment type="subcellular location">
    <subcellularLocation>
        <location evidence="9">Cytoplasm</location>
    </subcellularLocation>
</comment>
<evidence type="ECO:0000256" key="4">
    <source>
        <dbReference type="ARBA" id="ARBA00022571"/>
    </source>
</evidence>
<keyword evidence="8 9" id="KW-0067">ATP-binding</keyword>
<keyword evidence="13" id="KW-1185">Reference proteome</keyword>
<dbReference type="GO" id="GO:0005524">
    <property type="term" value="F:ATP binding"/>
    <property type="evidence" value="ECO:0007669"/>
    <property type="project" value="UniProtKB-UniRule"/>
</dbReference>
<evidence type="ECO:0000256" key="3">
    <source>
        <dbReference type="ARBA" id="ARBA00012286"/>
    </source>
</evidence>
<dbReference type="GO" id="GO:0005737">
    <property type="term" value="C:cytoplasm"/>
    <property type="evidence" value="ECO:0007669"/>
    <property type="project" value="UniProtKB-SubCell"/>
</dbReference>
<dbReference type="Gene3D" id="3.40.50.620">
    <property type="entry name" value="HUPs"/>
    <property type="match status" value="1"/>
</dbReference>
<evidence type="ECO:0000259" key="11">
    <source>
        <dbReference type="Pfam" id="PF20979"/>
    </source>
</evidence>
<dbReference type="SUPFAM" id="SSF69864">
    <property type="entry name" value="Argininosuccinate synthetase, C-terminal domain"/>
    <property type="match status" value="1"/>
</dbReference>
<dbReference type="GO" id="GO:0006526">
    <property type="term" value="P:L-arginine biosynthetic process"/>
    <property type="evidence" value="ECO:0007669"/>
    <property type="project" value="UniProtKB-UniRule"/>
</dbReference>
<dbReference type="PANTHER" id="PTHR11587:SF2">
    <property type="entry name" value="ARGININOSUCCINATE SYNTHASE"/>
    <property type="match status" value="1"/>
</dbReference>
<dbReference type="FunFam" id="3.40.50.620:FF:000019">
    <property type="entry name" value="Argininosuccinate synthase"/>
    <property type="match status" value="1"/>
</dbReference>
<dbReference type="PROSITE" id="PS00565">
    <property type="entry name" value="ARGININOSUCCIN_SYN_2"/>
    <property type="match status" value="1"/>
</dbReference>
<evidence type="ECO:0000256" key="8">
    <source>
        <dbReference type="ARBA" id="ARBA00022840"/>
    </source>
</evidence>
<evidence type="ECO:0000256" key="5">
    <source>
        <dbReference type="ARBA" id="ARBA00022598"/>
    </source>
</evidence>
<evidence type="ECO:0000256" key="9">
    <source>
        <dbReference type="HAMAP-Rule" id="MF_00005"/>
    </source>
</evidence>
<feature type="domain" description="Arginosuccinate synthase-like N-terminal" evidence="10">
    <location>
        <begin position="3"/>
        <end position="162"/>
    </location>
</feature>
<dbReference type="UniPathway" id="UPA00068">
    <property type="reaction ID" value="UER00113"/>
</dbReference>
<comment type="catalytic activity">
    <reaction evidence="9">
        <text>L-citrulline + L-aspartate + ATP = 2-(N(omega)-L-arginino)succinate + AMP + diphosphate + H(+)</text>
        <dbReference type="Rhea" id="RHEA:10932"/>
        <dbReference type="ChEBI" id="CHEBI:15378"/>
        <dbReference type="ChEBI" id="CHEBI:29991"/>
        <dbReference type="ChEBI" id="CHEBI:30616"/>
        <dbReference type="ChEBI" id="CHEBI:33019"/>
        <dbReference type="ChEBI" id="CHEBI:57472"/>
        <dbReference type="ChEBI" id="CHEBI:57743"/>
        <dbReference type="ChEBI" id="CHEBI:456215"/>
        <dbReference type="EC" id="6.3.4.5"/>
    </reaction>
</comment>
<feature type="binding site" evidence="9">
    <location>
        <position position="172"/>
    </location>
    <ligand>
        <name>L-citrulline</name>
        <dbReference type="ChEBI" id="CHEBI:57743"/>
    </ligand>
</feature>
<dbReference type="EC" id="6.3.4.5" evidence="3 9"/>
<dbReference type="Proteomes" id="UP000315289">
    <property type="component" value="Unassembled WGS sequence"/>
</dbReference>
<dbReference type="InterPro" id="IPR014729">
    <property type="entry name" value="Rossmann-like_a/b/a_fold"/>
</dbReference>
<evidence type="ECO:0000256" key="1">
    <source>
        <dbReference type="ARBA" id="ARBA00004967"/>
    </source>
</evidence>